<protein>
    <recommendedName>
        <fullName evidence="4">Zinc-ribbon domain-containing protein</fullName>
    </recommendedName>
</protein>
<evidence type="ECO:0008006" key="4">
    <source>
        <dbReference type="Google" id="ProtNLM"/>
    </source>
</evidence>
<evidence type="ECO:0000256" key="1">
    <source>
        <dbReference type="SAM" id="Phobius"/>
    </source>
</evidence>
<evidence type="ECO:0000313" key="3">
    <source>
        <dbReference type="Proteomes" id="UP000248079"/>
    </source>
</evidence>
<feature type="transmembrane region" description="Helical" evidence="1">
    <location>
        <begin position="52"/>
        <end position="75"/>
    </location>
</feature>
<evidence type="ECO:0000313" key="2">
    <source>
        <dbReference type="EMBL" id="PXX97043.1"/>
    </source>
</evidence>
<reference evidence="2 3" key="1">
    <citation type="submission" date="2018-05" db="EMBL/GenBank/DDBJ databases">
        <title>Marinifilum breve JC075T sp. nov., a marine bacterium isolated from Yongle Blue Hole in the South China Sea.</title>
        <authorList>
            <person name="Fu T."/>
        </authorList>
    </citation>
    <scope>NUCLEOTIDE SEQUENCE [LARGE SCALE GENOMIC DNA]</scope>
    <source>
        <strain evidence="2 3">JC075</strain>
    </source>
</reference>
<gene>
    <name evidence="2" type="ORF">DF185_18640</name>
</gene>
<name>A0A2V3ZVI3_9BACT</name>
<proteinExistence type="predicted"/>
<keyword evidence="1" id="KW-0812">Transmembrane</keyword>
<sequence>MNNQKFCTNCGSELLNSPKFCSSCGIELFINSSTAENIAIKKTKSSIQYPKYVRVIAIISIIFTVILLISGLIGLRDIEDKLALTAVLVVPLILSFAAYHYRLWALYTIAICYFISTISIVVSGYNTINNLSYFSDNLGTIKLIYFLKGLGAFVMFILFLNAISKVKDTNNYKKYSGILGNSDLSMNKQNLLAFKEYLSEKFNNKTLFTGISYLKWDIVEAFNNLELLNYENSIEIPDNNDTFKFESFDTIKLDSGFGVLLNAIRVTDSKEFQIPLTALKISPPANKQLKHSQSHISAQKALSLYQSWVTFCKNNFSDNVESKDMISETTPYENI</sequence>
<comment type="caution">
    <text evidence="2">The sequence shown here is derived from an EMBL/GenBank/DDBJ whole genome shotgun (WGS) entry which is preliminary data.</text>
</comment>
<dbReference type="EMBL" id="QFLI01000010">
    <property type="protein sequence ID" value="PXX97043.1"/>
    <property type="molecule type" value="Genomic_DNA"/>
</dbReference>
<keyword evidence="1" id="KW-1133">Transmembrane helix</keyword>
<feature type="transmembrane region" description="Helical" evidence="1">
    <location>
        <begin position="106"/>
        <end position="125"/>
    </location>
</feature>
<accession>A0A2V3ZVI3</accession>
<feature type="transmembrane region" description="Helical" evidence="1">
    <location>
        <begin position="81"/>
        <end position="99"/>
    </location>
</feature>
<keyword evidence="1" id="KW-0472">Membrane</keyword>
<organism evidence="2 3">
    <name type="scientific">Marinifilum breve</name>
    <dbReference type="NCBI Taxonomy" id="2184082"/>
    <lineage>
        <taxon>Bacteria</taxon>
        <taxon>Pseudomonadati</taxon>
        <taxon>Bacteroidota</taxon>
        <taxon>Bacteroidia</taxon>
        <taxon>Marinilabiliales</taxon>
        <taxon>Marinifilaceae</taxon>
    </lineage>
</organism>
<dbReference type="Proteomes" id="UP000248079">
    <property type="component" value="Unassembled WGS sequence"/>
</dbReference>
<dbReference type="AlphaFoldDB" id="A0A2V3ZVI3"/>
<keyword evidence="3" id="KW-1185">Reference proteome</keyword>
<dbReference type="RefSeq" id="WP_110362458.1">
    <property type="nucleotide sequence ID" value="NZ_QFLI01000010.1"/>
</dbReference>
<feature type="transmembrane region" description="Helical" evidence="1">
    <location>
        <begin position="145"/>
        <end position="164"/>
    </location>
</feature>